<organism evidence="1 2">
    <name type="scientific">Hydnomerulius pinastri MD-312</name>
    <dbReference type="NCBI Taxonomy" id="994086"/>
    <lineage>
        <taxon>Eukaryota</taxon>
        <taxon>Fungi</taxon>
        <taxon>Dikarya</taxon>
        <taxon>Basidiomycota</taxon>
        <taxon>Agaricomycotina</taxon>
        <taxon>Agaricomycetes</taxon>
        <taxon>Agaricomycetidae</taxon>
        <taxon>Boletales</taxon>
        <taxon>Boletales incertae sedis</taxon>
        <taxon>Leucogyrophana</taxon>
    </lineage>
</organism>
<dbReference type="AlphaFoldDB" id="A0A0C9W8V1"/>
<dbReference type="EMBL" id="KN839885">
    <property type="protein sequence ID" value="KIJ59556.1"/>
    <property type="molecule type" value="Genomic_DNA"/>
</dbReference>
<dbReference type="OrthoDB" id="2162994at2759"/>
<name>A0A0C9W8V1_9AGAM</name>
<sequence>MASPPLQSPNGSTSRQSNFQLTQLLTNDYSAYSATASSSAFPSNANNGSSATHSVSEAAQRAIIKCEAHANRTEHARNEAELNQHLLGFKLCAADARAGFTRLIAKGGGHLVLAPIPIPGQQEEAMHTPSTVGPAIMLILPSLSHHHSHRHSSSLNSSLCFPPFPPPSNTTSSCVRP</sequence>
<accession>A0A0C9W8V1</accession>
<proteinExistence type="predicted"/>
<dbReference type="Proteomes" id="UP000053820">
    <property type="component" value="Unassembled WGS sequence"/>
</dbReference>
<dbReference type="HOGENOM" id="CLU_1518059_0_0_1"/>
<evidence type="ECO:0000313" key="2">
    <source>
        <dbReference type="Proteomes" id="UP000053820"/>
    </source>
</evidence>
<keyword evidence="2" id="KW-1185">Reference proteome</keyword>
<evidence type="ECO:0000313" key="1">
    <source>
        <dbReference type="EMBL" id="KIJ59556.1"/>
    </source>
</evidence>
<gene>
    <name evidence="1" type="ORF">HYDPIDRAFT_33086</name>
</gene>
<protein>
    <submittedName>
        <fullName evidence="1">Unplaced genomic scaffold scaffold_51, whole genome shotgun sequence</fullName>
    </submittedName>
</protein>
<reference evidence="1 2" key="1">
    <citation type="submission" date="2014-04" db="EMBL/GenBank/DDBJ databases">
        <title>Evolutionary Origins and Diversification of the Mycorrhizal Mutualists.</title>
        <authorList>
            <consortium name="DOE Joint Genome Institute"/>
            <consortium name="Mycorrhizal Genomics Consortium"/>
            <person name="Kohler A."/>
            <person name="Kuo A."/>
            <person name="Nagy L.G."/>
            <person name="Floudas D."/>
            <person name="Copeland A."/>
            <person name="Barry K.W."/>
            <person name="Cichocki N."/>
            <person name="Veneault-Fourrey C."/>
            <person name="LaButti K."/>
            <person name="Lindquist E.A."/>
            <person name="Lipzen A."/>
            <person name="Lundell T."/>
            <person name="Morin E."/>
            <person name="Murat C."/>
            <person name="Riley R."/>
            <person name="Ohm R."/>
            <person name="Sun H."/>
            <person name="Tunlid A."/>
            <person name="Henrissat B."/>
            <person name="Grigoriev I.V."/>
            <person name="Hibbett D.S."/>
            <person name="Martin F."/>
        </authorList>
    </citation>
    <scope>NUCLEOTIDE SEQUENCE [LARGE SCALE GENOMIC DNA]</scope>
    <source>
        <strain evidence="1 2">MD-312</strain>
    </source>
</reference>